<keyword evidence="1" id="KW-0472">Membrane</keyword>
<sequence>MKKIIRDFVLLFVLCFLYMTFSKTTNVSAVEGLIISLGSAAIFSLLISMIRNLNEEDLNLKMNLSPKEVEIIRQSRLVIRDSIVAFLLCYGSMTVSFGETGLTFIKAIPFMIASLAPALVVCAISKELRMPSNRQEAKVELEELA</sequence>
<dbReference type="RefSeq" id="WP_024037912.1">
    <property type="nucleotide sequence ID" value="NZ_CACRUE010000010.1"/>
</dbReference>
<name>A0A6N2ZB60_9FIRM</name>
<evidence type="ECO:0000313" key="2">
    <source>
        <dbReference type="EMBL" id="VYT75010.1"/>
    </source>
</evidence>
<gene>
    <name evidence="2" type="ORF">IBLFYP30_01076</name>
</gene>
<dbReference type="EMBL" id="CACRUE010000010">
    <property type="protein sequence ID" value="VYT75010.1"/>
    <property type="molecule type" value="Genomic_DNA"/>
</dbReference>
<keyword evidence="1" id="KW-1133">Transmembrane helix</keyword>
<accession>A0A6N2ZB60</accession>
<organism evidence="2">
    <name type="scientific">Intestinibacter bartlettii</name>
    <dbReference type="NCBI Taxonomy" id="261299"/>
    <lineage>
        <taxon>Bacteria</taxon>
        <taxon>Bacillati</taxon>
        <taxon>Bacillota</taxon>
        <taxon>Clostridia</taxon>
        <taxon>Peptostreptococcales</taxon>
        <taxon>Peptostreptococcaceae</taxon>
        <taxon>Intestinibacter</taxon>
    </lineage>
</organism>
<reference evidence="2" key="1">
    <citation type="submission" date="2019-11" db="EMBL/GenBank/DDBJ databases">
        <authorList>
            <person name="Feng L."/>
        </authorList>
    </citation>
    <scope>NUCLEOTIDE SEQUENCE</scope>
    <source>
        <strain evidence="2">IbartlettiiLFYP30</strain>
    </source>
</reference>
<feature type="transmembrane region" description="Helical" evidence="1">
    <location>
        <begin position="32"/>
        <end position="53"/>
    </location>
</feature>
<evidence type="ECO:0000256" key="1">
    <source>
        <dbReference type="SAM" id="Phobius"/>
    </source>
</evidence>
<protein>
    <submittedName>
        <fullName evidence="2">Uncharacterized protein</fullName>
    </submittedName>
</protein>
<feature type="transmembrane region" description="Helical" evidence="1">
    <location>
        <begin position="104"/>
        <end position="124"/>
    </location>
</feature>
<dbReference type="AlphaFoldDB" id="A0A6N2ZB60"/>
<keyword evidence="1" id="KW-0812">Transmembrane</keyword>
<proteinExistence type="predicted"/>